<dbReference type="InterPro" id="IPR023393">
    <property type="entry name" value="START-like_dom_sf"/>
</dbReference>
<organism evidence="3 4">
    <name type="scientific">Loktanella atrilutea</name>
    <dbReference type="NCBI Taxonomy" id="366533"/>
    <lineage>
        <taxon>Bacteria</taxon>
        <taxon>Pseudomonadati</taxon>
        <taxon>Pseudomonadota</taxon>
        <taxon>Alphaproteobacteria</taxon>
        <taxon>Rhodobacterales</taxon>
        <taxon>Roseobacteraceae</taxon>
        <taxon>Loktanella</taxon>
    </lineage>
</organism>
<dbReference type="Pfam" id="PF08327">
    <property type="entry name" value="AHSA1"/>
    <property type="match status" value="1"/>
</dbReference>
<evidence type="ECO:0000259" key="2">
    <source>
        <dbReference type="Pfam" id="PF08327"/>
    </source>
</evidence>
<dbReference type="OrthoDB" id="9815653at2"/>
<dbReference type="CDD" id="cd08893">
    <property type="entry name" value="SRPBCC_CalC_Aha1-like_GntR-HTH"/>
    <property type="match status" value="1"/>
</dbReference>
<dbReference type="STRING" id="366533.SAMN05444339_1214"/>
<dbReference type="SUPFAM" id="SSF55961">
    <property type="entry name" value="Bet v1-like"/>
    <property type="match status" value="1"/>
</dbReference>
<protein>
    <submittedName>
        <fullName evidence="3">Uncharacterized conserved protein YndB, AHSA1/START domain</fullName>
    </submittedName>
</protein>
<dbReference type="RefSeq" id="WP_072858899.1">
    <property type="nucleotide sequence ID" value="NZ_FQUE01000021.1"/>
</dbReference>
<dbReference type="Proteomes" id="UP000183987">
    <property type="component" value="Unassembled WGS sequence"/>
</dbReference>
<dbReference type="Gene3D" id="3.30.530.20">
    <property type="match status" value="1"/>
</dbReference>
<accession>A0A1M5FIP4</accession>
<comment type="similarity">
    <text evidence="1">Belongs to the AHA1 family.</text>
</comment>
<name>A0A1M5FIP4_LOKAT</name>
<evidence type="ECO:0000313" key="4">
    <source>
        <dbReference type="Proteomes" id="UP000183987"/>
    </source>
</evidence>
<dbReference type="AlphaFoldDB" id="A0A1M5FIP4"/>
<dbReference type="InterPro" id="IPR013538">
    <property type="entry name" value="ASHA1/2-like_C"/>
</dbReference>
<evidence type="ECO:0000256" key="1">
    <source>
        <dbReference type="ARBA" id="ARBA00006817"/>
    </source>
</evidence>
<feature type="domain" description="Activator of Hsp90 ATPase homologue 1/2-like C-terminal" evidence="2">
    <location>
        <begin position="16"/>
        <end position="141"/>
    </location>
</feature>
<proteinExistence type="inferred from homology"/>
<reference evidence="4" key="1">
    <citation type="submission" date="2016-11" db="EMBL/GenBank/DDBJ databases">
        <authorList>
            <person name="Varghese N."/>
            <person name="Submissions S."/>
        </authorList>
    </citation>
    <scope>NUCLEOTIDE SEQUENCE [LARGE SCALE GENOMIC DNA]</scope>
    <source>
        <strain evidence="4">DSM 29326</strain>
    </source>
</reference>
<keyword evidence="4" id="KW-1185">Reference proteome</keyword>
<dbReference type="EMBL" id="FQUE01000021">
    <property type="protein sequence ID" value="SHF91021.1"/>
    <property type="molecule type" value="Genomic_DNA"/>
</dbReference>
<gene>
    <name evidence="3" type="ORF">SAMN05444339_1214</name>
</gene>
<evidence type="ECO:0000313" key="3">
    <source>
        <dbReference type="EMBL" id="SHF91021.1"/>
    </source>
</evidence>
<sequence>MTDKSASFIYVTFIRTTPHKVFDAITTPDITRRYWGHENVSVDWQPGSAWQHVRANDARTVELVGTVLESDPPRRLVINWANESQQSDPDQYSRVTFDIEQQNDLVKLTVTHDELQPGSGMLVGISKGWPHVLSSLKSYLETGDGLGL</sequence>